<proteinExistence type="predicted"/>
<comment type="caution">
    <text evidence="1">The sequence shown here is derived from an EMBL/GenBank/DDBJ whole genome shotgun (WGS) entry which is preliminary data.</text>
</comment>
<protein>
    <submittedName>
        <fullName evidence="1">Uncharacterized protein</fullName>
    </submittedName>
</protein>
<dbReference type="Proteomes" id="UP001174136">
    <property type="component" value="Unassembled WGS sequence"/>
</dbReference>
<organism evidence="1 2">
    <name type="scientific">Merluccius polli</name>
    <name type="common">Benguela hake</name>
    <name type="synonym">Merluccius cadenati</name>
    <dbReference type="NCBI Taxonomy" id="89951"/>
    <lineage>
        <taxon>Eukaryota</taxon>
        <taxon>Metazoa</taxon>
        <taxon>Chordata</taxon>
        <taxon>Craniata</taxon>
        <taxon>Vertebrata</taxon>
        <taxon>Euteleostomi</taxon>
        <taxon>Actinopterygii</taxon>
        <taxon>Neopterygii</taxon>
        <taxon>Teleostei</taxon>
        <taxon>Neoteleostei</taxon>
        <taxon>Acanthomorphata</taxon>
        <taxon>Zeiogadaria</taxon>
        <taxon>Gadariae</taxon>
        <taxon>Gadiformes</taxon>
        <taxon>Gadoidei</taxon>
        <taxon>Merlucciidae</taxon>
        <taxon>Merluccius</taxon>
    </lineage>
</organism>
<dbReference type="EMBL" id="JAOPHQ010001418">
    <property type="protein sequence ID" value="KAK0151194.1"/>
    <property type="molecule type" value="Genomic_DNA"/>
</dbReference>
<sequence>MGTGLTSFTLDGSRSTLGSGGISLRAKTDELSANTRYLHEYWSACVLAITETWLDSNIKSSEVKP</sequence>
<gene>
    <name evidence="1" type="ORF">N1851_007674</name>
</gene>
<evidence type="ECO:0000313" key="1">
    <source>
        <dbReference type="EMBL" id="KAK0151194.1"/>
    </source>
</evidence>
<keyword evidence="2" id="KW-1185">Reference proteome</keyword>
<evidence type="ECO:0000313" key="2">
    <source>
        <dbReference type="Proteomes" id="UP001174136"/>
    </source>
</evidence>
<dbReference type="AlphaFoldDB" id="A0AA47N3U4"/>
<accession>A0AA47N3U4</accession>
<name>A0AA47N3U4_MERPO</name>
<reference evidence="1" key="1">
    <citation type="journal article" date="2023" name="Front. Mar. Sci.">
        <title>A new Merluccius polli reference genome to investigate the effects of global change in West African waters.</title>
        <authorList>
            <person name="Mateo J.L."/>
            <person name="Blanco-Fernandez C."/>
            <person name="Garcia-Vazquez E."/>
            <person name="Machado-Schiaffino G."/>
        </authorList>
    </citation>
    <scope>NUCLEOTIDE SEQUENCE</scope>
    <source>
        <strain evidence="1">C29</strain>
        <tissue evidence="1">Fin</tissue>
    </source>
</reference>